<dbReference type="PROSITE" id="PS51257">
    <property type="entry name" value="PROKAR_LIPOPROTEIN"/>
    <property type="match status" value="1"/>
</dbReference>
<comment type="caution">
    <text evidence="2">The sequence shown here is derived from an EMBL/GenBank/DDBJ whole genome shotgun (WGS) entry which is preliminary data.</text>
</comment>
<organism evidence="2 3">
    <name type="scientific">Rheinheimera nanhaiensis E407-8</name>
    <dbReference type="NCBI Taxonomy" id="562729"/>
    <lineage>
        <taxon>Bacteria</taxon>
        <taxon>Pseudomonadati</taxon>
        <taxon>Pseudomonadota</taxon>
        <taxon>Gammaproteobacteria</taxon>
        <taxon>Chromatiales</taxon>
        <taxon>Chromatiaceae</taxon>
        <taxon>Rheinheimera</taxon>
    </lineage>
</organism>
<dbReference type="Gene3D" id="3.40.50.1820">
    <property type="entry name" value="alpha/beta hydrolase"/>
    <property type="match status" value="1"/>
</dbReference>
<dbReference type="InterPro" id="IPR020009">
    <property type="entry name" value="VolA/Pla-1/cef"/>
</dbReference>
<sequence length="794" mass="81586">MNKLALSIAVALALGLTGCGGESLEDIKQEEAGSVKPVSRVVFDPGAATPRLSVPNDLLFQGTTDGTLNMPGERNAAGVPLDSPNYAGDPSTALGALDGWSTQNPYTIAVDVAAGATLEPSTVQQPGAVRLFEVVMQGPTSAVEECQTANQGFACQVVSELVFGQDFVTAVSGNNIAVVPLRPLKPATTYMTVLTSLIEDSNGSSLAPSTSYELVKQDDETLPLNTPSQLSLQRLINSFEDVISAEGVDRDTIVYTAAMTTQSTSNVLATVKSLMAAPGSPYAPSTLEVAAVAPISMIPNTPLTGNAMFDNVILYTGEFGVPYYLGSQTAEAPTAPLNTRWTAACDSGAILAQAPEGVIPEAPQSANDGLCMALTQAQAVQLRDLGLDSRRHLTKFNPIPKINSVETVPVIMTAPNAAAPTGGWPVVILAHGITSCKENMLAVTAALTQQGFATVAIDQPLHGDRGFNGINASGSSCGVENGNATVYMNLANLLVTRDNLRQSVADILALRLALNSVQGISLDMSNVQLLGISLGSITGASAVALANTPSGSTQLDAAYNMKSAALSVPGGAVANFLLESASFGALIRASVILGAENLAPGFMAYLQQEESPCLELTDNQASFTGCAAQFVDAYLTSLAEDETQAASLAAIQATIAQFAFAAQTITDSGDPNNYAQLLVASETPVYIAEVIGSGINSATSDRVIPNQTTRMPLGGTEPLARLLGATALDAVAGPQQLAGNVIARFTAGSHSSLLDPNAGSAAATTEMQTHVASFLTTQGAVVSVANPAVLAPAN</sequence>
<dbReference type="InterPro" id="IPR025920">
    <property type="entry name" value="Lipase_bact_N"/>
</dbReference>
<dbReference type="Proteomes" id="UP000004374">
    <property type="component" value="Unassembled WGS sequence"/>
</dbReference>
<proteinExistence type="predicted"/>
<keyword evidence="3" id="KW-1185">Reference proteome</keyword>
<evidence type="ECO:0000259" key="1">
    <source>
        <dbReference type="Pfam" id="PF12262"/>
    </source>
</evidence>
<dbReference type="Pfam" id="PF12262">
    <property type="entry name" value="Lipase_bact_N"/>
    <property type="match status" value="1"/>
</dbReference>
<reference evidence="2 3" key="1">
    <citation type="journal article" date="2012" name="J. Bacteriol.">
        <title>Genome Sequence of the Protease-Producing Bacterium Rheinheimera nanhaiensis E407-8T, Isolated from Deep-Sea Sediment of the South China Sea.</title>
        <authorList>
            <person name="Zhang X.-Y."/>
            <person name="Zhang Y.-J."/>
            <person name="Qin Q.-L."/>
            <person name="Xie B.-B."/>
            <person name="Chen X.-L."/>
            <person name="Zhou B.-C."/>
            <person name="Zhang Y.-Z."/>
        </authorList>
    </citation>
    <scope>NUCLEOTIDE SEQUENCE [LARGE SCALE GENOMIC DNA]</scope>
    <source>
        <strain evidence="2 3">E407-8</strain>
    </source>
</reference>
<protein>
    <recommendedName>
        <fullName evidence="1">Bacterial virulence factor lipase N-terminal domain-containing protein</fullName>
    </recommendedName>
</protein>
<dbReference type="NCBIfam" id="TIGR03502">
    <property type="entry name" value="lipase_Pla1_cef"/>
    <property type="match status" value="1"/>
</dbReference>
<dbReference type="EMBL" id="BAFK01000007">
    <property type="protein sequence ID" value="GAB58602.1"/>
    <property type="molecule type" value="Genomic_DNA"/>
</dbReference>
<dbReference type="RefSeq" id="WP_008220413.1">
    <property type="nucleotide sequence ID" value="NZ_BAFK01000007.1"/>
</dbReference>
<dbReference type="OrthoDB" id="5477453at2"/>
<dbReference type="STRING" id="562729.RNAN_1582"/>
<dbReference type="AlphaFoldDB" id="I1DX24"/>
<dbReference type="SUPFAM" id="SSF53474">
    <property type="entry name" value="alpha/beta-Hydrolases"/>
    <property type="match status" value="1"/>
</dbReference>
<name>I1DX24_9GAMM</name>
<accession>I1DX24</accession>
<evidence type="ECO:0000313" key="3">
    <source>
        <dbReference type="Proteomes" id="UP000004374"/>
    </source>
</evidence>
<gene>
    <name evidence="2" type="ORF">RNAN_1582</name>
</gene>
<feature type="domain" description="Bacterial virulence factor lipase N-terminal" evidence="1">
    <location>
        <begin position="52"/>
        <end position="277"/>
    </location>
</feature>
<dbReference type="InterPro" id="IPR029058">
    <property type="entry name" value="AB_hydrolase_fold"/>
</dbReference>
<evidence type="ECO:0000313" key="2">
    <source>
        <dbReference type="EMBL" id="GAB58602.1"/>
    </source>
</evidence>